<feature type="region of interest" description="Disordered" evidence="1">
    <location>
        <begin position="98"/>
        <end position="123"/>
    </location>
</feature>
<gene>
    <name evidence="2" type="ORF">EJB05_22806</name>
</gene>
<keyword evidence="3" id="KW-1185">Reference proteome</keyword>
<comment type="caution">
    <text evidence="2">The sequence shown here is derived from an EMBL/GenBank/DDBJ whole genome shotgun (WGS) entry which is preliminary data.</text>
</comment>
<dbReference type="EMBL" id="RWGY01000011">
    <property type="protein sequence ID" value="TVU31135.1"/>
    <property type="molecule type" value="Genomic_DNA"/>
</dbReference>
<evidence type="ECO:0000256" key="1">
    <source>
        <dbReference type="SAM" id="MobiDB-lite"/>
    </source>
</evidence>
<evidence type="ECO:0000313" key="2">
    <source>
        <dbReference type="EMBL" id="TVU31135.1"/>
    </source>
</evidence>
<feature type="compositionally biased region" description="Basic residues" evidence="1">
    <location>
        <begin position="98"/>
        <end position="109"/>
    </location>
</feature>
<accession>A0A5J9V5D0</accession>
<reference evidence="2 3" key="1">
    <citation type="journal article" date="2019" name="Sci. Rep.">
        <title>A high-quality genome of Eragrostis curvula grass provides insights into Poaceae evolution and supports new strategies to enhance forage quality.</title>
        <authorList>
            <person name="Carballo J."/>
            <person name="Santos B.A.C.M."/>
            <person name="Zappacosta D."/>
            <person name="Garbus I."/>
            <person name="Selva J.P."/>
            <person name="Gallo C.A."/>
            <person name="Diaz A."/>
            <person name="Albertini E."/>
            <person name="Caccamo M."/>
            <person name="Echenique V."/>
        </authorList>
    </citation>
    <scope>NUCLEOTIDE SEQUENCE [LARGE SCALE GENOMIC DNA]</scope>
    <source>
        <strain evidence="3">cv. Victoria</strain>
        <tissue evidence="2">Leaf</tissue>
    </source>
</reference>
<evidence type="ECO:0000313" key="3">
    <source>
        <dbReference type="Proteomes" id="UP000324897"/>
    </source>
</evidence>
<sequence length="123" mass="14285">MAESRGIGSESTWLRHCEKPTARSIAKVELKKEQRRSPRLRIKQKKSKLTVKMIHRVLARGRFPGKFQKLDGLMLREYPGRYKKSLSKPTVETIKKRTKAALKKKKERKRAVESSVEKGPARM</sequence>
<organism evidence="2 3">
    <name type="scientific">Eragrostis curvula</name>
    <name type="common">weeping love grass</name>
    <dbReference type="NCBI Taxonomy" id="38414"/>
    <lineage>
        <taxon>Eukaryota</taxon>
        <taxon>Viridiplantae</taxon>
        <taxon>Streptophyta</taxon>
        <taxon>Embryophyta</taxon>
        <taxon>Tracheophyta</taxon>
        <taxon>Spermatophyta</taxon>
        <taxon>Magnoliopsida</taxon>
        <taxon>Liliopsida</taxon>
        <taxon>Poales</taxon>
        <taxon>Poaceae</taxon>
        <taxon>PACMAD clade</taxon>
        <taxon>Chloridoideae</taxon>
        <taxon>Eragrostideae</taxon>
        <taxon>Eragrostidinae</taxon>
        <taxon>Eragrostis</taxon>
    </lineage>
</organism>
<proteinExistence type="predicted"/>
<feature type="non-terminal residue" evidence="2">
    <location>
        <position position="1"/>
    </location>
</feature>
<dbReference type="Gramene" id="TVU31135">
    <property type="protein sequence ID" value="TVU31135"/>
    <property type="gene ID" value="EJB05_22806"/>
</dbReference>
<dbReference type="AlphaFoldDB" id="A0A5J9V5D0"/>
<dbReference type="Proteomes" id="UP000324897">
    <property type="component" value="Chromosome 1"/>
</dbReference>
<feature type="compositionally biased region" description="Basic and acidic residues" evidence="1">
    <location>
        <begin position="110"/>
        <end position="123"/>
    </location>
</feature>
<protein>
    <submittedName>
        <fullName evidence="2">Uncharacterized protein</fullName>
    </submittedName>
</protein>
<name>A0A5J9V5D0_9POAL</name>